<dbReference type="Proteomes" id="UP001180020">
    <property type="component" value="Unassembled WGS sequence"/>
</dbReference>
<sequence>MSWIWRGMLQELEEFSLALGWRLGEGMCTKFWQDVWIGCAPLKLCFPAVFKIARYKQGGSDSFLERQRAGRVLGGQVEEGSATRRDGPILRAIGAPKAAEH</sequence>
<evidence type="ECO:0000313" key="1">
    <source>
        <dbReference type="EMBL" id="KAK1319251.1"/>
    </source>
</evidence>
<name>A0AAV9EZR8_ACOCL</name>
<organism evidence="1 2">
    <name type="scientific">Acorus calamus</name>
    <name type="common">Sweet flag</name>
    <dbReference type="NCBI Taxonomy" id="4465"/>
    <lineage>
        <taxon>Eukaryota</taxon>
        <taxon>Viridiplantae</taxon>
        <taxon>Streptophyta</taxon>
        <taxon>Embryophyta</taxon>
        <taxon>Tracheophyta</taxon>
        <taxon>Spermatophyta</taxon>
        <taxon>Magnoliopsida</taxon>
        <taxon>Liliopsida</taxon>
        <taxon>Acoraceae</taxon>
        <taxon>Acorus</taxon>
    </lineage>
</organism>
<dbReference type="EMBL" id="JAUJYO010000004">
    <property type="protein sequence ID" value="KAK1319251.1"/>
    <property type="molecule type" value="Genomic_DNA"/>
</dbReference>
<protein>
    <submittedName>
        <fullName evidence="1">Uncharacterized protein</fullName>
    </submittedName>
</protein>
<accession>A0AAV9EZR8</accession>
<keyword evidence="2" id="KW-1185">Reference proteome</keyword>
<reference evidence="1" key="2">
    <citation type="submission" date="2023-06" db="EMBL/GenBank/DDBJ databases">
        <authorList>
            <person name="Ma L."/>
            <person name="Liu K.-W."/>
            <person name="Li Z."/>
            <person name="Hsiao Y.-Y."/>
            <person name="Qi Y."/>
            <person name="Fu T."/>
            <person name="Tang G."/>
            <person name="Zhang D."/>
            <person name="Sun W.-H."/>
            <person name="Liu D.-K."/>
            <person name="Li Y."/>
            <person name="Chen G.-Z."/>
            <person name="Liu X.-D."/>
            <person name="Liao X.-Y."/>
            <person name="Jiang Y.-T."/>
            <person name="Yu X."/>
            <person name="Hao Y."/>
            <person name="Huang J."/>
            <person name="Zhao X.-W."/>
            <person name="Ke S."/>
            <person name="Chen Y.-Y."/>
            <person name="Wu W.-L."/>
            <person name="Hsu J.-L."/>
            <person name="Lin Y.-F."/>
            <person name="Huang M.-D."/>
            <person name="Li C.-Y."/>
            <person name="Huang L."/>
            <person name="Wang Z.-W."/>
            <person name="Zhao X."/>
            <person name="Zhong W.-Y."/>
            <person name="Peng D.-H."/>
            <person name="Ahmad S."/>
            <person name="Lan S."/>
            <person name="Zhang J.-S."/>
            <person name="Tsai W.-C."/>
            <person name="Van De Peer Y."/>
            <person name="Liu Z.-J."/>
        </authorList>
    </citation>
    <scope>NUCLEOTIDE SEQUENCE</scope>
    <source>
        <strain evidence="1">CP</strain>
        <tissue evidence="1">Leaves</tissue>
    </source>
</reference>
<dbReference type="AlphaFoldDB" id="A0AAV9EZR8"/>
<reference evidence="1" key="1">
    <citation type="journal article" date="2023" name="Nat. Commun.">
        <title>Diploid and tetraploid genomes of Acorus and the evolution of monocots.</title>
        <authorList>
            <person name="Ma L."/>
            <person name="Liu K.W."/>
            <person name="Li Z."/>
            <person name="Hsiao Y.Y."/>
            <person name="Qi Y."/>
            <person name="Fu T."/>
            <person name="Tang G.D."/>
            <person name="Zhang D."/>
            <person name="Sun W.H."/>
            <person name="Liu D.K."/>
            <person name="Li Y."/>
            <person name="Chen G.Z."/>
            <person name="Liu X.D."/>
            <person name="Liao X.Y."/>
            <person name="Jiang Y.T."/>
            <person name="Yu X."/>
            <person name="Hao Y."/>
            <person name="Huang J."/>
            <person name="Zhao X.W."/>
            <person name="Ke S."/>
            <person name="Chen Y.Y."/>
            <person name="Wu W.L."/>
            <person name="Hsu J.L."/>
            <person name="Lin Y.F."/>
            <person name="Huang M.D."/>
            <person name="Li C.Y."/>
            <person name="Huang L."/>
            <person name="Wang Z.W."/>
            <person name="Zhao X."/>
            <person name="Zhong W.Y."/>
            <person name="Peng D.H."/>
            <person name="Ahmad S."/>
            <person name="Lan S."/>
            <person name="Zhang J.S."/>
            <person name="Tsai W.C."/>
            <person name="Van de Peer Y."/>
            <person name="Liu Z.J."/>
        </authorList>
    </citation>
    <scope>NUCLEOTIDE SEQUENCE</scope>
    <source>
        <strain evidence="1">CP</strain>
    </source>
</reference>
<comment type="caution">
    <text evidence="1">The sequence shown here is derived from an EMBL/GenBank/DDBJ whole genome shotgun (WGS) entry which is preliminary data.</text>
</comment>
<evidence type="ECO:0000313" key="2">
    <source>
        <dbReference type="Proteomes" id="UP001180020"/>
    </source>
</evidence>
<proteinExistence type="predicted"/>
<gene>
    <name evidence="1" type="ORF">QJS10_CPB04g01005</name>
</gene>